<organism evidence="2">
    <name type="scientific">Rhizopus microsporus var. microsporus</name>
    <dbReference type="NCBI Taxonomy" id="86635"/>
    <lineage>
        <taxon>Eukaryota</taxon>
        <taxon>Fungi</taxon>
        <taxon>Fungi incertae sedis</taxon>
        <taxon>Mucoromycota</taxon>
        <taxon>Mucoromycotina</taxon>
        <taxon>Mucoromycetes</taxon>
        <taxon>Mucorales</taxon>
        <taxon>Mucorineae</taxon>
        <taxon>Rhizopodaceae</taxon>
        <taxon>Rhizopus</taxon>
    </lineage>
</organism>
<feature type="transmembrane region" description="Helical" evidence="1">
    <location>
        <begin position="101"/>
        <end position="121"/>
    </location>
</feature>
<dbReference type="EMBL" id="KV921882">
    <property type="protein sequence ID" value="ORE08875.1"/>
    <property type="molecule type" value="Genomic_DNA"/>
</dbReference>
<dbReference type="InterPro" id="IPR033579">
    <property type="entry name" value="TMEM128"/>
</dbReference>
<accession>A0A1X0R9Z7</accession>
<evidence type="ECO:0000313" key="2">
    <source>
        <dbReference type="EMBL" id="ORE08875.1"/>
    </source>
</evidence>
<protein>
    <submittedName>
        <fullName evidence="2">Uncharacterized protein</fullName>
    </submittedName>
</protein>
<keyword evidence="1" id="KW-0472">Membrane</keyword>
<feature type="transmembrane region" description="Helical" evidence="1">
    <location>
        <begin position="62"/>
        <end position="81"/>
    </location>
</feature>
<gene>
    <name evidence="2" type="ORF">BCV72DRAFT_334074</name>
</gene>
<keyword evidence="1" id="KW-0812">Transmembrane</keyword>
<dbReference type="VEuPathDB" id="FungiDB:BCV72DRAFT_334074"/>
<dbReference type="AlphaFoldDB" id="A0A1X0R9Z7"/>
<reference evidence="2" key="1">
    <citation type="journal article" date="2016" name="Proc. Natl. Acad. Sci. U.S.A.">
        <title>Lipid metabolic changes in an early divergent fungus govern the establishment of a mutualistic symbiosis with endobacteria.</title>
        <authorList>
            <person name="Lastovetsky O.A."/>
            <person name="Gaspar M.L."/>
            <person name="Mondo S.J."/>
            <person name="LaButti K.M."/>
            <person name="Sandor L."/>
            <person name="Grigoriev I.V."/>
            <person name="Henry S.A."/>
            <person name="Pawlowska T.E."/>
        </authorList>
    </citation>
    <scope>NUCLEOTIDE SEQUENCE [LARGE SCALE GENOMIC DNA]</scope>
    <source>
        <strain evidence="2">ATCC 52814</strain>
    </source>
</reference>
<proteinExistence type="predicted"/>
<feature type="transmembrane region" description="Helical" evidence="1">
    <location>
        <begin position="30"/>
        <end position="50"/>
    </location>
</feature>
<dbReference type="Proteomes" id="UP000242414">
    <property type="component" value="Unassembled WGS sequence"/>
</dbReference>
<evidence type="ECO:0000256" key="1">
    <source>
        <dbReference type="SAM" id="Phobius"/>
    </source>
</evidence>
<name>A0A1X0R9Z7_RHIZD</name>
<keyword evidence="1" id="KW-1133">Transmembrane helix</keyword>
<dbReference type="Pfam" id="PF20479">
    <property type="entry name" value="TMEM128"/>
    <property type="match status" value="1"/>
</dbReference>
<dbReference type="OrthoDB" id="2268299at2759"/>
<feature type="transmembrane region" description="Helical" evidence="1">
    <location>
        <begin position="127"/>
        <end position="146"/>
    </location>
</feature>
<sequence>MSNLYKRPTNKDKIRQQHYKANKKHPIEQIVSTVPQLAITMAILFCLSTYYQADLIQHGKVFSTSCISFITMSTIFLILQLSGAEYRNWEQNPRTRRYIQAASASAVISFIGFTCSYWHIYSLFTPVFVGCQFIFVTSLLTVLLSIKDLLS</sequence>